<accession>A0A5N7MDZ7</accession>
<dbReference type="NCBIfam" id="TIGR01727">
    <property type="entry name" value="oligo_HPY"/>
    <property type="match status" value="1"/>
</dbReference>
<evidence type="ECO:0000313" key="9">
    <source>
        <dbReference type="Proteomes" id="UP000403266"/>
    </source>
</evidence>
<dbReference type="InterPro" id="IPR017871">
    <property type="entry name" value="ABC_transporter-like_CS"/>
</dbReference>
<dbReference type="CDD" id="cd03257">
    <property type="entry name" value="ABC_NikE_OppD_transporters"/>
    <property type="match status" value="1"/>
</dbReference>
<feature type="domain" description="ABC transporter" evidence="7">
    <location>
        <begin position="26"/>
        <end position="279"/>
    </location>
</feature>
<dbReference type="InterPro" id="IPR003593">
    <property type="entry name" value="AAA+_ATPase"/>
</dbReference>
<comment type="similarity">
    <text evidence="2">Belongs to the ABC transporter superfamily.</text>
</comment>
<evidence type="ECO:0000256" key="6">
    <source>
        <dbReference type="SAM" id="MobiDB-lite"/>
    </source>
</evidence>
<dbReference type="Pfam" id="PF00005">
    <property type="entry name" value="ABC_tran"/>
    <property type="match status" value="1"/>
</dbReference>
<dbReference type="InterPro" id="IPR027417">
    <property type="entry name" value="P-loop_NTPase"/>
</dbReference>
<keyword evidence="5 8" id="KW-0067">ATP-binding</keyword>
<dbReference type="PANTHER" id="PTHR43067:SF2">
    <property type="entry name" value="OLIGOPEPTIDE ABC TRANSPORTER, ATP-BINDING PROTEIN"/>
    <property type="match status" value="1"/>
</dbReference>
<dbReference type="OrthoDB" id="9815712at2"/>
<evidence type="ECO:0000256" key="1">
    <source>
        <dbReference type="ARBA" id="ARBA00004417"/>
    </source>
</evidence>
<dbReference type="PROSITE" id="PS50893">
    <property type="entry name" value="ABC_TRANSPORTER_2"/>
    <property type="match status" value="1"/>
</dbReference>
<keyword evidence="3" id="KW-0813">Transport</keyword>
<evidence type="ECO:0000256" key="5">
    <source>
        <dbReference type="ARBA" id="ARBA00022840"/>
    </source>
</evidence>
<keyword evidence="9" id="KW-1185">Reference proteome</keyword>
<dbReference type="Proteomes" id="UP000403266">
    <property type="component" value="Unassembled WGS sequence"/>
</dbReference>
<evidence type="ECO:0000259" key="7">
    <source>
        <dbReference type="PROSITE" id="PS50893"/>
    </source>
</evidence>
<dbReference type="PANTHER" id="PTHR43067">
    <property type="entry name" value="OLIGOPEPTIDE/DIPEPTIDE ABC TRANSPORTER, ATPASE SUBUNIT"/>
    <property type="match status" value="1"/>
</dbReference>
<dbReference type="RefSeq" id="WP_152710591.1">
    <property type="nucleotide sequence ID" value="NZ_VOSJ01000017.1"/>
</dbReference>
<proteinExistence type="inferred from homology"/>
<dbReference type="Pfam" id="PF08352">
    <property type="entry name" value="oligo_HPY"/>
    <property type="match status" value="1"/>
</dbReference>
<dbReference type="AlphaFoldDB" id="A0A5N7MDZ7"/>
<comment type="subcellular location">
    <subcellularLocation>
        <location evidence="1">Cell inner membrane</location>
        <topology evidence="1">Peripheral membrane protein</topology>
    </subcellularLocation>
</comment>
<dbReference type="GO" id="GO:0015833">
    <property type="term" value="P:peptide transport"/>
    <property type="evidence" value="ECO:0007669"/>
    <property type="project" value="InterPro"/>
</dbReference>
<dbReference type="PROSITE" id="PS00211">
    <property type="entry name" value="ABC_TRANSPORTER_1"/>
    <property type="match status" value="1"/>
</dbReference>
<dbReference type="SMART" id="SM00382">
    <property type="entry name" value="AAA"/>
    <property type="match status" value="1"/>
</dbReference>
<comment type="caution">
    <text evidence="8">The sequence shown here is derived from an EMBL/GenBank/DDBJ whole genome shotgun (WGS) entry which is preliminary data.</text>
</comment>
<dbReference type="Gene3D" id="3.40.50.300">
    <property type="entry name" value="P-loop containing nucleotide triphosphate hydrolases"/>
    <property type="match status" value="1"/>
</dbReference>
<dbReference type="GO" id="GO:0005886">
    <property type="term" value="C:plasma membrane"/>
    <property type="evidence" value="ECO:0007669"/>
    <property type="project" value="UniProtKB-SubCell"/>
</dbReference>
<gene>
    <name evidence="8" type="ORF">FS320_07855</name>
</gene>
<dbReference type="GO" id="GO:0016887">
    <property type="term" value="F:ATP hydrolysis activity"/>
    <property type="evidence" value="ECO:0007669"/>
    <property type="project" value="InterPro"/>
</dbReference>
<evidence type="ECO:0000313" key="8">
    <source>
        <dbReference type="EMBL" id="MPR25151.1"/>
    </source>
</evidence>
<dbReference type="SUPFAM" id="SSF52540">
    <property type="entry name" value="P-loop containing nucleoside triphosphate hydrolases"/>
    <property type="match status" value="1"/>
</dbReference>
<reference evidence="8 9" key="1">
    <citation type="journal article" date="2019" name="Syst. Appl. Microbiol.">
        <title>Microvirga tunisiensis sp. nov., a root nodule symbiotic bacterium isolated from Lupinus micranthus and L. luteus grown in Northern Tunisia.</title>
        <authorList>
            <person name="Msaddak A."/>
            <person name="Rejili M."/>
            <person name="Duran D."/>
            <person name="Mars M."/>
            <person name="Palacios J.M."/>
            <person name="Ruiz-Argueso T."/>
            <person name="Rey L."/>
            <person name="Imperial J."/>
        </authorList>
    </citation>
    <scope>NUCLEOTIDE SEQUENCE [LARGE SCALE GENOMIC DNA]</scope>
    <source>
        <strain evidence="8 9">Lmie10</strain>
    </source>
</reference>
<dbReference type="EMBL" id="VOSK01000018">
    <property type="protein sequence ID" value="MPR25151.1"/>
    <property type="molecule type" value="Genomic_DNA"/>
</dbReference>
<name>A0A5N7MDZ7_9HYPH</name>
<sequence length="353" mass="38966">MITGLRPIPPSVELKAPQTAPLLAVDRLKAYYKTQLFGVDREVRAVDDVSLKINRNEIYGLAGESSSGKSSLIKTIAGAIRPPFRVIEGSVRFNFKDGERDIYKLSPQELSAIRWSHLSYIMQGSMSVLNPVRRIKHAFADFALPHVRVKGGDFTRLVERHLKRVHLDPAVLQAYPHELSGGMRQRVTIALATVCSPEFIIADEPTTALDVIVQKGVLSMVREIQQELGSSVLFVTHDMAVHANLTDRLGIMYAGRLVEEGRTRDVFKKPLHPYTAHLISSLPRIGDEAPKKGLEGSPPSLADPPSGCRFHPRCPLAIDICHREAPQMVEILPGHRAACHVAQADPTRVEAVA</sequence>
<feature type="region of interest" description="Disordered" evidence="6">
    <location>
        <begin position="287"/>
        <end position="306"/>
    </location>
</feature>
<keyword evidence="4" id="KW-0547">Nucleotide-binding</keyword>
<evidence type="ECO:0000256" key="2">
    <source>
        <dbReference type="ARBA" id="ARBA00005417"/>
    </source>
</evidence>
<dbReference type="GO" id="GO:0005524">
    <property type="term" value="F:ATP binding"/>
    <property type="evidence" value="ECO:0007669"/>
    <property type="project" value="UniProtKB-KW"/>
</dbReference>
<evidence type="ECO:0000256" key="4">
    <source>
        <dbReference type="ARBA" id="ARBA00022741"/>
    </source>
</evidence>
<protein>
    <submittedName>
        <fullName evidence="8">ABC transporter ATP-binding protein</fullName>
    </submittedName>
</protein>
<dbReference type="InterPro" id="IPR013563">
    <property type="entry name" value="Oligopep_ABC_C"/>
</dbReference>
<organism evidence="8 9">
    <name type="scientific">Microvirga tunisiensis</name>
    <dbReference type="NCBI Taxonomy" id="2108360"/>
    <lineage>
        <taxon>Bacteria</taxon>
        <taxon>Pseudomonadati</taxon>
        <taxon>Pseudomonadota</taxon>
        <taxon>Alphaproteobacteria</taxon>
        <taxon>Hyphomicrobiales</taxon>
        <taxon>Methylobacteriaceae</taxon>
        <taxon>Microvirga</taxon>
    </lineage>
</organism>
<evidence type="ECO:0000256" key="3">
    <source>
        <dbReference type="ARBA" id="ARBA00022448"/>
    </source>
</evidence>
<dbReference type="InterPro" id="IPR003439">
    <property type="entry name" value="ABC_transporter-like_ATP-bd"/>
</dbReference>